<feature type="compositionally biased region" description="Low complexity" evidence="1">
    <location>
        <begin position="212"/>
        <end position="230"/>
    </location>
</feature>
<feature type="signal peptide" evidence="3">
    <location>
        <begin position="1"/>
        <end position="31"/>
    </location>
</feature>
<keyword evidence="2" id="KW-0472">Membrane</keyword>
<feature type="compositionally biased region" description="Low complexity" evidence="1">
    <location>
        <begin position="589"/>
        <end position="607"/>
    </location>
</feature>
<feature type="compositionally biased region" description="Low complexity" evidence="1">
    <location>
        <begin position="168"/>
        <end position="204"/>
    </location>
</feature>
<evidence type="ECO:0000256" key="2">
    <source>
        <dbReference type="SAM" id="Phobius"/>
    </source>
</evidence>
<feature type="compositionally biased region" description="Pro residues" evidence="1">
    <location>
        <begin position="231"/>
        <end position="243"/>
    </location>
</feature>
<keyword evidence="3" id="KW-0732">Signal</keyword>
<feature type="region of interest" description="Disordered" evidence="1">
    <location>
        <begin position="658"/>
        <end position="680"/>
    </location>
</feature>
<reference evidence="4" key="1">
    <citation type="journal article" date="2020" name="Fungal Divers.">
        <title>Resolving the Mortierellaceae phylogeny through synthesis of multi-gene phylogenetics and phylogenomics.</title>
        <authorList>
            <person name="Vandepol N."/>
            <person name="Liber J."/>
            <person name="Desiro A."/>
            <person name="Na H."/>
            <person name="Kennedy M."/>
            <person name="Barry K."/>
            <person name="Grigoriev I.V."/>
            <person name="Miller A.N."/>
            <person name="O'Donnell K."/>
            <person name="Stajich J.E."/>
            <person name="Bonito G."/>
        </authorList>
    </citation>
    <scope>NUCLEOTIDE SEQUENCE</scope>
    <source>
        <strain evidence="4">REB-010B</strain>
    </source>
</reference>
<evidence type="ECO:0008006" key="6">
    <source>
        <dbReference type="Google" id="ProtNLM"/>
    </source>
</evidence>
<dbReference type="AlphaFoldDB" id="A0A9P6RKY4"/>
<evidence type="ECO:0000313" key="4">
    <source>
        <dbReference type="EMBL" id="KAG0320867.1"/>
    </source>
</evidence>
<feature type="chain" id="PRO_5040504238" description="Membrane-associated protein" evidence="3">
    <location>
        <begin position="32"/>
        <end position="898"/>
    </location>
</feature>
<feature type="transmembrane region" description="Helical" evidence="2">
    <location>
        <begin position="421"/>
        <end position="447"/>
    </location>
</feature>
<name>A0A9P6RKY4_9FUNG</name>
<dbReference type="OrthoDB" id="8062037at2759"/>
<sequence>MAKSSFLPRPTTSISVALFFLLLSRFHSATADTNVTTSASKASAATFELHTSLVSCSSSNNTTAGSGNTTAVAVCSPGESKLLSNVQVVTGTPAPGSAGLTGRLYDVGKMCNETVTDKVDRAWIAFLDCDGCPLVTKLANLQASNPQAVLIYNQTACIFPSLLPQPPSTSAAPSSVTTTATVTAPLPATTTTQAAPSDGTAPAPAASPAPAAPSDGTAPAPAAPSDGAAPAPSPPAQQNPTPPGDNSDGNKSGSDQGGSDDNDDTESQSMKHSRDDSDDNDDTESQSVKHNRASVVRRDVLRKTTHGFDPKATLAGADPTDATIQSATTIAMMLDQSAIDSLFQLLQGPASLAPWPAALNSLHTAHPQPPASNTSNMALIHTADDSTSGNGTAVVTDLIVTISPTLTVLPVPAAPPSTSRVVFGAVVGVLSLVICAAILFFVIRLLLRRHRLRRSQLEADAVMAEKNSIAETPGDSSSGSDRGGKSNSDQEDSNGINGINGDNIVPYYSNSGYNENMRAADVIIDEKHGMNDYGHQPTLITIPDEALTEGSKEVLIESSKDNDHWLQDTNSAPTLNDQEPQDNHHVLMESNGSSSSGSSSSSSNERSIAINSNEELIDHQVLLKRLRESAAAYESESAAAGDSFTSISSEAVTVPMPTFDASRSDSETMPAFDVSRSNSETMASSVRAASPLSKVSVDTSCQQRSTAAQVEDDSSLSAASCRRGGNLFDTESPSGPRIDTTSSSSSRDGGLATALYRQRMSMEFPTSARSTSSSSLAFDSDLNAAGVTTTIPSSSWLPDECSATTMTASPRNSIDSYRRDSYRGRIETGDIVVTPRASFSDDLAHARRSLDTLRPTLRPIQHTTSTEPATAGLERTAGSTANWSKYSKKRSSSSSQQN</sequence>
<dbReference type="Proteomes" id="UP000738325">
    <property type="component" value="Unassembled WGS sequence"/>
</dbReference>
<feature type="region of interest" description="Disordered" evidence="1">
    <location>
        <begin position="468"/>
        <end position="501"/>
    </location>
</feature>
<feature type="compositionally biased region" description="Polar residues" evidence="1">
    <location>
        <begin position="567"/>
        <end position="578"/>
    </location>
</feature>
<organism evidence="4 5">
    <name type="scientific">Dissophora globulifera</name>
    <dbReference type="NCBI Taxonomy" id="979702"/>
    <lineage>
        <taxon>Eukaryota</taxon>
        <taxon>Fungi</taxon>
        <taxon>Fungi incertae sedis</taxon>
        <taxon>Mucoromycota</taxon>
        <taxon>Mortierellomycotina</taxon>
        <taxon>Mortierellomycetes</taxon>
        <taxon>Mortierellales</taxon>
        <taxon>Mortierellaceae</taxon>
        <taxon>Dissophora</taxon>
    </lineage>
</organism>
<feature type="compositionally biased region" description="Low complexity" evidence="1">
    <location>
        <begin position="244"/>
        <end position="257"/>
    </location>
</feature>
<comment type="caution">
    <text evidence="4">The sequence shown here is derived from an EMBL/GenBank/DDBJ whole genome shotgun (WGS) entry which is preliminary data.</text>
</comment>
<keyword evidence="5" id="KW-1185">Reference proteome</keyword>
<evidence type="ECO:0000256" key="1">
    <source>
        <dbReference type="SAM" id="MobiDB-lite"/>
    </source>
</evidence>
<evidence type="ECO:0000256" key="3">
    <source>
        <dbReference type="SAM" id="SignalP"/>
    </source>
</evidence>
<feature type="region of interest" description="Disordered" evidence="1">
    <location>
        <begin position="558"/>
        <end position="607"/>
    </location>
</feature>
<dbReference type="Gene3D" id="3.50.30.30">
    <property type="match status" value="1"/>
</dbReference>
<dbReference type="EMBL" id="JAAAIP010000266">
    <property type="protein sequence ID" value="KAG0320867.1"/>
    <property type="molecule type" value="Genomic_DNA"/>
</dbReference>
<proteinExistence type="predicted"/>
<accession>A0A9P6RKY4</accession>
<keyword evidence="2" id="KW-1133">Transmembrane helix</keyword>
<evidence type="ECO:0000313" key="5">
    <source>
        <dbReference type="Proteomes" id="UP000738325"/>
    </source>
</evidence>
<feature type="region of interest" description="Disordered" evidence="1">
    <location>
        <begin position="166"/>
        <end position="304"/>
    </location>
</feature>
<gene>
    <name evidence="4" type="ORF">BGZ99_004284</name>
</gene>
<protein>
    <recommendedName>
        <fullName evidence="6">Membrane-associated protein</fullName>
    </recommendedName>
</protein>
<feature type="region of interest" description="Disordered" evidence="1">
    <location>
        <begin position="856"/>
        <end position="898"/>
    </location>
</feature>
<feature type="region of interest" description="Disordered" evidence="1">
    <location>
        <begin position="705"/>
        <end position="749"/>
    </location>
</feature>
<keyword evidence="2" id="KW-0812">Transmembrane</keyword>